<proteinExistence type="predicted"/>
<dbReference type="AlphaFoldDB" id="A0A8J3N8Z0"/>
<feature type="domain" description="Aspartate/homoserine dehydrogenase NAD-binding" evidence="1">
    <location>
        <begin position="13"/>
        <end position="80"/>
    </location>
</feature>
<dbReference type="Pfam" id="PF03447">
    <property type="entry name" value="NAD_binding_3"/>
    <property type="match status" value="1"/>
</dbReference>
<dbReference type="Gene3D" id="3.40.50.720">
    <property type="entry name" value="NAD(P)-binding Rossmann-like Domain"/>
    <property type="match status" value="1"/>
</dbReference>
<comment type="caution">
    <text evidence="2">The sequence shown here is derived from an EMBL/GenBank/DDBJ whole genome shotgun (WGS) entry which is preliminary data.</text>
</comment>
<dbReference type="RefSeq" id="WP_220210631.1">
    <property type="nucleotide sequence ID" value="NZ_BNJK01000002.1"/>
</dbReference>
<dbReference type="Proteomes" id="UP000597444">
    <property type="component" value="Unassembled WGS sequence"/>
</dbReference>
<dbReference type="InterPro" id="IPR005106">
    <property type="entry name" value="Asp/hSer_DH_NAD-bd"/>
</dbReference>
<sequence length="106" mass="11257">MRGRKAILRPPGPKIVTILSDLLAEHPHIVIEAAGHGGLREHGEALRAGVDLFPISIGALADRTLLEALLDAARVGDARIKIVSGAIGALDALVHAVLGICYWCWR</sequence>
<accession>A0A8J3N8Z0</accession>
<evidence type="ECO:0000259" key="1">
    <source>
        <dbReference type="Pfam" id="PF03447"/>
    </source>
</evidence>
<evidence type="ECO:0000313" key="3">
    <source>
        <dbReference type="Proteomes" id="UP000597444"/>
    </source>
</evidence>
<dbReference type="GO" id="GO:0050661">
    <property type="term" value="F:NADP binding"/>
    <property type="evidence" value="ECO:0007669"/>
    <property type="project" value="InterPro"/>
</dbReference>
<protein>
    <recommendedName>
        <fullName evidence="1">Aspartate/homoserine dehydrogenase NAD-binding domain-containing protein</fullName>
    </recommendedName>
</protein>
<keyword evidence="3" id="KW-1185">Reference proteome</keyword>
<dbReference type="InterPro" id="IPR036291">
    <property type="entry name" value="NAD(P)-bd_dom_sf"/>
</dbReference>
<dbReference type="GO" id="GO:0016491">
    <property type="term" value="F:oxidoreductase activity"/>
    <property type="evidence" value="ECO:0007669"/>
    <property type="project" value="InterPro"/>
</dbReference>
<organism evidence="2 3">
    <name type="scientific">Reticulibacter mediterranei</name>
    <dbReference type="NCBI Taxonomy" id="2778369"/>
    <lineage>
        <taxon>Bacteria</taxon>
        <taxon>Bacillati</taxon>
        <taxon>Chloroflexota</taxon>
        <taxon>Ktedonobacteria</taxon>
        <taxon>Ktedonobacterales</taxon>
        <taxon>Reticulibacteraceae</taxon>
        <taxon>Reticulibacter</taxon>
    </lineage>
</organism>
<dbReference type="SUPFAM" id="SSF51735">
    <property type="entry name" value="NAD(P)-binding Rossmann-fold domains"/>
    <property type="match status" value="1"/>
</dbReference>
<reference evidence="2" key="1">
    <citation type="submission" date="2020-10" db="EMBL/GenBank/DDBJ databases">
        <title>Taxonomic study of unclassified bacteria belonging to the class Ktedonobacteria.</title>
        <authorList>
            <person name="Yabe S."/>
            <person name="Wang C.M."/>
            <person name="Zheng Y."/>
            <person name="Sakai Y."/>
            <person name="Cavaletti L."/>
            <person name="Monciardini P."/>
            <person name="Donadio S."/>
        </authorList>
    </citation>
    <scope>NUCLEOTIDE SEQUENCE</scope>
    <source>
        <strain evidence="2">ID150040</strain>
    </source>
</reference>
<dbReference type="EMBL" id="BNJK01000002">
    <property type="protein sequence ID" value="GHP00031.1"/>
    <property type="molecule type" value="Genomic_DNA"/>
</dbReference>
<name>A0A8J3N8Z0_9CHLR</name>
<evidence type="ECO:0000313" key="2">
    <source>
        <dbReference type="EMBL" id="GHP00031.1"/>
    </source>
</evidence>
<gene>
    <name evidence="2" type="ORF">KSF_100780</name>
</gene>